<proteinExistence type="predicted"/>
<dbReference type="AlphaFoldDB" id="A0A8X6XJF7"/>
<keyword evidence="2" id="KW-1185">Reference proteome</keyword>
<evidence type="ECO:0000313" key="2">
    <source>
        <dbReference type="Proteomes" id="UP000886998"/>
    </source>
</evidence>
<accession>A0A8X6XJF7</accession>
<reference evidence="1" key="1">
    <citation type="submission" date="2020-08" db="EMBL/GenBank/DDBJ databases">
        <title>Multicomponent nature underlies the extraordinary mechanical properties of spider dragline silk.</title>
        <authorList>
            <person name="Kono N."/>
            <person name="Nakamura H."/>
            <person name="Mori M."/>
            <person name="Yoshida Y."/>
            <person name="Ohtoshi R."/>
            <person name="Malay A.D."/>
            <person name="Moran D.A.P."/>
            <person name="Tomita M."/>
            <person name="Numata K."/>
            <person name="Arakawa K."/>
        </authorList>
    </citation>
    <scope>NUCLEOTIDE SEQUENCE</scope>
</reference>
<evidence type="ECO:0000313" key="1">
    <source>
        <dbReference type="EMBL" id="GFY54354.1"/>
    </source>
</evidence>
<organism evidence="1 2">
    <name type="scientific">Trichonephila inaurata madagascariensis</name>
    <dbReference type="NCBI Taxonomy" id="2747483"/>
    <lineage>
        <taxon>Eukaryota</taxon>
        <taxon>Metazoa</taxon>
        <taxon>Ecdysozoa</taxon>
        <taxon>Arthropoda</taxon>
        <taxon>Chelicerata</taxon>
        <taxon>Arachnida</taxon>
        <taxon>Araneae</taxon>
        <taxon>Araneomorphae</taxon>
        <taxon>Entelegynae</taxon>
        <taxon>Araneoidea</taxon>
        <taxon>Nephilidae</taxon>
        <taxon>Trichonephila</taxon>
        <taxon>Trichonephila inaurata</taxon>
    </lineage>
</organism>
<dbReference type="EMBL" id="BMAV01009830">
    <property type="protein sequence ID" value="GFY54354.1"/>
    <property type="molecule type" value="Genomic_DNA"/>
</dbReference>
<gene>
    <name evidence="1" type="ORF">TNIN_82371</name>
</gene>
<sequence>MKRAAVEENSSPPDNLLKVSDDGTWKMRGHSSLIGVCTVIGAETEKFGLNINKNVCVTLAERNNHRISMSRKRSLASFLRLAESKKKKTKELSCLSNKKTYLMIMDHFSM</sequence>
<name>A0A8X6XJF7_9ARAC</name>
<comment type="caution">
    <text evidence="1">The sequence shown here is derived from an EMBL/GenBank/DDBJ whole genome shotgun (WGS) entry which is preliminary data.</text>
</comment>
<dbReference type="Proteomes" id="UP000886998">
    <property type="component" value="Unassembled WGS sequence"/>
</dbReference>
<protein>
    <submittedName>
        <fullName evidence="1">Uncharacterized protein</fullName>
    </submittedName>
</protein>